<sequence length="619" mass="66523">MAHPGKRRASEATPLLLDPSAPQFSHRRHSLTSHFAEWNFGFPRNNDDEVVVDVDELSSRTARHGSIVSGIGLEPATALYTVQEEIIPGADEPYQQAEESEDPRFINISPKRFWAIFSVIMLAFFVACFDSTLMASSHPVITSYFGASQAAPWLTTAFLISSTASQPLFGRVSDVIGRKSTFAIAVGIFCLSTLWCAVATSIKSFIAARAVCGLGAGVTIAMSFIIVSDLVRVEHRGVFQSYINVAYGTGAAAGAASGGFLCDSIGWRWSFGIQVPLIGVCFIMALFLMPAGLGPMLIKRDGGSLGSVLRSFDHQGSVLLVVAVTTLMLALNLGGNIFPWASPIVISCAVIFAVTAALFLWRETKAKYPLMPLKLLSSAPVANLVFANFFGSIASSTVMFNVPLFFQAVFLTSASESGFRLAVPSIAASSMGFCTGYIIAYTRKLKPTLLAAVILYLIGAIAVLFLSRHVPTFLSLVLIVGVPMGQGFLFPSTMMSALALSKQEDQAVVTTTIGLWRNLGMVMGVALSSVVFQNSLVANLNKLVTGPDKDNIVELVRSSVRSIRLLDPDHQNEVIVSYEVSLRMAFLCATVAAVILNLLTLPIRLPRLTRNIDVHSSGE</sequence>
<proteinExistence type="predicted"/>
<protein>
    <submittedName>
        <fullName evidence="1">Uncharacterized protein</fullName>
    </submittedName>
</protein>
<evidence type="ECO:0000313" key="2">
    <source>
        <dbReference type="Proteomes" id="UP001172386"/>
    </source>
</evidence>
<organism evidence="1 2">
    <name type="scientific">Neophaeococcomyces mojaviensis</name>
    <dbReference type="NCBI Taxonomy" id="3383035"/>
    <lineage>
        <taxon>Eukaryota</taxon>
        <taxon>Fungi</taxon>
        <taxon>Dikarya</taxon>
        <taxon>Ascomycota</taxon>
        <taxon>Pezizomycotina</taxon>
        <taxon>Eurotiomycetes</taxon>
        <taxon>Chaetothyriomycetidae</taxon>
        <taxon>Chaetothyriales</taxon>
        <taxon>Chaetothyriales incertae sedis</taxon>
        <taxon>Neophaeococcomyces</taxon>
    </lineage>
</organism>
<comment type="caution">
    <text evidence="1">The sequence shown here is derived from an EMBL/GenBank/DDBJ whole genome shotgun (WGS) entry which is preliminary data.</text>
</comment>
<name>A0ACC2ZT89_9EURO</name>
<gene>
    <name evidence="1" type="ORF">H2198_009879</name>
</gene>
<dbReference type="Proteomes" id="UP001172386">
    <property type="component" value="Unassembled WGS sequence"/>
</dbReference>
<dbReference type="EMBL" id="JAPDRQ010000304">
    <property type="protein sequence ID" value="KAJ9650831.1"/>
    <property type="molecule type" value="Genomic_DNA"/>
</dbReference>
<reference evidence="1" key="1">
    <citation type="submission" date="2022-10" db="EMBL/GenBank/DDBJ databases">
        <title>Culturing micro-colonial fungi from biological soil crusts in the Mojave desert and describing Neophaeococcomyces mojavensis, and introducing the new genera and species Taxawa tesnikishii.</title>
        <authorList>
            <person name="Kurbessoian T."/>
            <person name="Stajich J.E."/>
        </authorList>
    </citation>
    <scope>NUCLEOTIDE SEQUENCE</scope>
    <source>
        <strain evidence="1">JES_112</strain>
    </source>
</reference>
<accession>A0ACC2ZT89</accession>
<keyword evidence="2" id="KW-1185">Reference proteome</keyword>
<evidence type="ECO:0000313" key="1">
    <source>
        <dbReference type="EMBL" id="KAJ9650831.1"/>
    </source>
</evidence>